<comment type="similarity">
    <text evidence="2">Belongs to the metallo-dependent hydrolases superfamily. Adenosine and AMP deaminases family.</text>
</comment>
<dbReference type="InterPro" id="IPR001365">
    <property type="entry name" value="A_deaminase_dom"/>
</dbReference>
<evidence type="ECO:0000313" key="8">
    <source>
        <dbReference type="EMBL" id="SVC78444.1"/>
    </source>
</evidence>
<evidence type="ECO:0000256" key="5">
    <source>
        <dbReference type="ARBA" id="ARBA00022801"/>
    </source>
</evidence>
<organism evidence="8">
    <name type="scientific">marine metagenome</name>
    <dbReference type="NCBI Taxonomy" id="408172"/>
    <lineage>
        <taxon>unclassified sequences</taxon>
        <taxon>metagenomes</taxon>
        <taxon>ecological metagenomes</taxon>
    </lineage>
</organism>
<dbReference type="AlphaFoldDB" id="A0A382PYM1"/>
<accession>A0A382PYM1</accession>
<dbReference type="GO" id="GO:0060169">
    <property type="term" value="P:negative regulation of adenosine receptor signaling pathway"/>
    <property type="evidence" value="ECO:0007669"/>
    <property type="project" value="TreeGrafter"/>
</dbReference>
<comment type="cofactor">
    <cofactor evidence="1">
        <name>Zn(2+)</name>
        <dbReference type="ChEBI" id="CHEBI:29105"/>
    </cofactor>
</comment>
<keyword evidence="5" id="KW-0378">Hydrolase</keyword>
<dbReference type="PANTHER" id="PTHR11409:SF43">
    <property type="entry name" value="ADENOSINE DEAMINASE"/>
    <property type="match status" value="1"/>
</dbReference>
<keyword evidence="6" id="KW-0862">Zinc</keyword>
<dbReference type="InterPro" id="IPR006330">
    <property type="entry name" value="Ado/ade_deaminase"/>
</dbReference>
<dbReference type="GO" id="GO:0043103">
    <property type="term" value="P:hypoxanthine salvage"/>
    <property type="evidence" value="ECO:0007669"/>
    <property type="project" value="TreeGrafter"/>
</dbReference>
<protein>
    <recommendedName>
        <fullName evidence="3">adenosine deaminase</fullName>
        <ecNumber evidence="3">3.5.4.4</ecNumber>
    </recommendedName>
</protein>
<dbReference type="GO" id="GO:0009897">
    <property type="term" value="C:external side of plasma membrane"/>
    <property type="evidence" value="ECO:0007669"/>
    <property type="project" value="TreeGrafter"/>
</dbReference>
<gene>
    <name evidence="8" type="ORF">METZ01_LOCUS331298</name>
</gene>
<dbReference type="EC" id="3.5.4.4" evidence="3"/>
<evidence type="ECO:0000256" key="2">
    <source>
        <dbReference type="ARBA" id="ARBA00006676"/>
    </source>
</evidence>
<keyword evidence="4" id="KW-0479">Metal-binding</keyword>
<evidence type="ECO:0000259" key="7">
    <source>
        <dbReference type="Pfam" id="PF00962"/>
    </source>
</evidence>
<dbReference type="GO" id="GO:0046872">
    <property type="term" value="F:metal ion binding"/>
    <property type="evidence" value="ECO:0007669"/>
    <property type="project" value="UniProtKB-KW"/>
</dbReference>
<dbReference type="PANTHER" id="PTHR11409">
    <property type="entry name" value="ADENOSINE DEAMINASE"/>
    <property type="match status" value="1"/>
</dbReference>
<evidence type="ECO:0000256" key="1">
    <source>
        <dbReference type="ARBA" id="ARBA00001947"/>
    </source>
</evidence>
<dbReference type="SUPFAM" id="SSF51556">
    <property type="entry name" value="Metallo-dependent hydrolases"/>
    <property type="match status" value="1"/>
</dbReference>
<sequence>MAKKQKVNLPTSNLKDLTKFLVITDRVNNLEEYLERFSITLSVLQTPESLTRTAYELAEDCWNDGVRYLELRYSPILHTEKGMTPSESIDAVKKGLEQAEEDFAIQTGIIICGIRNISPDISFSLAELAVEYKNRGVVGFDLAGEEENFPAKEHRKAFYLIQNNNINSTIHAGEAYGPTSIHQSIHYCSANRIGH</sequence>
<dbReference type="Pfam" id="PF00962">
    <property type="entry name" value="A_deaminase"/>
    <property type="match status" value="1"/>
</dbReference>
<dbReference type="Gene3D" id="3.20.20.140">
    <property type="entry name" value="Metal-dependent hydrolases"/>
    <property type="match status" value="1"/>
</dbReference>
<evidence type="ECO:0000256" key="6">
    <source>
        <dbReference type="ARBA" id="ARBA00022833"/>
    </source>
</evidence>
<dbReference type="GO" id="GO:0046103">
    <property type="term" value="P:inosine biosynthetic process"/>
    <property type="evidence" value="ECO:0007669"/>
    <property type="project" value="TreeGrafter"/>
</dbReference>
<evidence type="ECO:0000256" key="4">
    <source>
        <dbReference type="ARBA" id="ARBA00022723"/>
    </source>
</evidence>
<dbReference type="InterPro" id="IPR032466">
    <property type="entry name" value="Metal_Hydrolase"/>
</dbReference>
<proteinExistence type="inferred from homology"/>
<reference evidence="8" key="1">
    <citation type="submission" date="2018-05" db="EMBL/GenBank/DDBJ databases">
        <authorList>
            <person name="Lanie J.A."/>
            <person name="Ng W.-L."/>
            <person name="Kazmierczak K.M."/>
            <person name="Andrzejewski T.M."/>
            <person name="Davidsen T.M."/>
            <person name="Wayne K.J."/>
            <person name="Tettelin H."/>
            <person name="Glass J.I."/>
            <person name="Rusch D."/>
            <person name="Podicherti R."/>
            <person name="Tsui H.-C.T."/>
            <person name="Winkler M.E."/>
        </authorList>
    </citation>
    <scope>NUCLEOTIDE SEQUENCE</scope>
</reference>
<dbReference type="GO" id="GO:0006154">
    <property type="term" value="P:adenosine catabolic process"/>
    <property type="evidence" value="ECO:0007669"/>
    <property type="project" value="TreeGrafter"/>
</dbReference>
<dbReference type="GO" id="GO:0004000">
    <property type="term" value="F:adenosine deaminase activity"/>
    <property type="evidence" value="ECO:0007669"/>
    <property type="project" value="TreeGrafter"/>
</dbReference>
<name>A0A382PYM1_9ZZZZ</name>
<feature type="non-terminal residue" evidence="8">
    <location>
        <position position="195"/>
    </location>
</feature>
<dbReference type="GO" id="GO:0005829">
    <property type="term" value="C:cytosol"/>
    <property type="evidence" value="ECO:0007669"/>
    <property type="project" value="TreeGrafter"/>
</dbReference>
<feature type="domain" description="Adenosine deaminase" evidence="7">
    <location>
        <begin position="1"/>
        <end position="195"/>
    </location>
</feature>
<dbReference type="EMBL" id="UINC01110732">
    <property type="protein sequence ID" value="SVC78444.1"/>
    <property type="molecule type" value="Genomic_DNA"/>
</dbReference>
<evidence type="ECO:0000256" key="3">
    <source>
        <dbReference type="ARBA" id="ARBA00012784"/>
    </source>
</evidence>